<evidence type="ECO:0000313" key="5">
    <source>
        <dbReference type="EMBL" id="RKD98255.1"/>
    </source>
</evidence>
<comment type="caution">
    <text evidence="5">The sequence shown here is derived from an EMBL/GenBank/DDBJ whole genome shotgun (WGS) entry which is preliminary data.</text>
</comment>
<evidence type="ECO:0000256" key="3">
    <source>
        <dbReference type="ARBA" id="ARBA00023085"/>
    </source>
</evidence>
<reference evidence="5 6" key="1">
    <citation type="submission" date="2018-09" db="EMBL/GenBank/DDBJ databases">
        <title>Genomic Encyclopedia of Archaeal and Bacterial Type Strains, Phase II (KMG-II): from individual species to whole genera.</title>
        <authorList>
            <person name="Goeker M."/>
        </authorList>
    </citation>
    <scope>NUCLEOTIDE SEQUENCE [LARGE SCALE GENOMIC DNA]</scope>
    <source>
        <strain evidence="5 6">DSM 13151</strain>
    </source>
</reference>
<evidence type="ECO:0000259" key="4">
    <source>
        <dbReference type="Pfam" id="PF01095"/>
    </source>
</evidence>
<dbReference type="PANTHER" id="PTHR31321:SF57">
    <property type="entry name" value="PECTINESTERASE 53-RELATED"/>
    <property type="match status" value="1"/>
</dbReference>
<keyword evidence="6" id="KW-1185">Reference proteome</keyword>
<dbReference type="GO" id="GO:0030599">
    <property type="term" value="F:pectinesterase activity"/>
    <property type="evidence" value="ECO:0007669"/>
    <property type="project" value="InterPro"/>
</dbReference>
<accession>A0A419WS58</accession>
<dbReference type="AlphaFoldDB" id="A0A419WS58"/>
<dbReference type="Pfam" id="PF01095">
    <property type="entry name" value="Pectinesterase"/>
    <property type="match status" value="1"/>
</dbReference>
<gene>
    <name evidence="5" type="ORF">ATJ93_1260</name>
</gene>
<dbReference type="PANTHER" id="PTHR31321">
    <property type="entry name" value="ACYL-COA THIOESTER HYDROLASE YBHC-RELATED"/>
    <property type="match status" value="1"/>
</dbReference>
<sequence>MSASEDRYDYVVDPDGNGDYERIQAAIDDAKSFPRDRITIFLKEGVYEEKVTVHSWNPKIDLIGESADGTVITHDDHFDRIDRGRNSTFFTYTLRVCGNDFRARNLTVRNSAGPEVGQAVALHVEADRAVFEHCRFVGNQDTVYAAGEGARQYFDDCYLEGTTDFVFGGATAVFENCEVHSKADSYITAASTPRTEPFGFVFDNCTLTAEPDVSEVYLGRPWRDHAHVAFLRSHMGDHIHPAGWHDWSRPAVVDDVTYAEYENHGPGARTAERVSWSETLSSEEAAQYDGENVLLEEATERSDWYWHRAIR</sequence>
<name>A0A419WS58_9EURY</name>
<dbReference type="EMBL" id="RAPO01000001">
    <property type="protein sequence ID" value="RKD98255.1"/>
    <property type="molecule type" value="Genomic_DNA"/>
</dbReference>
<organism evidence="5 6">
    <name type="scientific">Halopiger aswanensis</name>
    <dbReference type="NCBI Taxonomy" id="148449"/>
    <lineage>
        <taxon>Archaea</taxon>
        <taxon>Methanobacteriati</taxon>
        <taxon>Methanobacteriota</taxon>
        <taxon>Stenosarchaea group</taxon>
        <taxon>Halobacteria</taxon>
        <taxon>Halobacteriales</taxon>
        <taxon>Natrialbaceae</taxon>
        <taxon>Halopiger</taxon>
    </lineage>
</organism>
<keyword evidence="3" id="KW-0063">Aspartyl esterase</keyword>
<feature type="domain" description="Pectinesterase catalytic" evidence="4">
    <location>
        <begin position="10"/>
        <end position="292"/>
    </location>
</feature>
<dbReference type="InterPro" id="IPR000070">
    <property type="entry name" value="Pectinesterase_cat"/>
</dbReference>
<comment type="similarity">
    <text evidence="1">Belongs to the pectinesterase family.</text>
</comment>
<protein>
    <submittedName>
        <fullName evidence="5">Pectinesterase</fullName>
    </submittedName>
</protein>
<dbReference type="RefSeq" id="WP_120243698.1">
    <property type="nucleotide sequence ID" value="NZ_RAPO01000001.1"/>
</dbReference>
<dbReference type="InterPro" id="IPR011050">
    <property type="entry name" value="Pectin_lyase_fold/virulence"/>
</dbReference>
<dbReference type="SUPFAM" id="SSF51126">
    <property type="entry name" value="Pectin lyase-like"/>
    <property type="match status" value="1"/>
</dbReference>
<evidence type="ECO:0000256" key="1">
    <source>
        <dbReference type="ARBA" id="ARBA00008891"/>
    </source>
</evidence>
<evidence type="ECO:0000313" key="6">
    <source>
        <dbReference type="Proteomes" id="UP000283805"/>
    </source>
</evidence>
<dbReference type="Proteomes" id="UP000283805">
    <property type="component" value="Unassembled WGS sequence"/>
</dbReference>
<dbReference type="OrthoDB" id="238302at2157"/>
<proteinExistence type="inferred from homology"/>
<keyword evidence="2" id="KW-0378">Hydrolase</keyword>
<dbReference type="InterPro" id="IPR012334">
    <property type="entry name" value="Pectin_lyas_fold"/>
</dbReference>
<dbReference type="Gene3D" id="2.160.20.10">
    <property type="entry name" value="Single-stranded right-handed beta-helix, Pectin lyase-like"/>
    <property type="match status" value="1"/>
</dbReference>
<evidence type="ECO:0000256" key="2">
    <source>
        <dbReference type="ARBA" id="ARBA00022801"/>
    </source>
</evidence>
<dbReference type="GO" id="GO:0042545">
    <property type="term" value="P:cell wall modification"/>
    <property type="evidence" value="ECO:0007669"/>
    <property type="project" value="InterPro"/>
</dbReference>